<dbReference type="EMBL" id="VDUZ01000032">
    <property type="protein sequence ID" value="TXL72528.1"/>
    <property type="molecule type" value="Genomic_DNA"/>
</dbReference>
<comment type="caution">
    <text evidence="1">The sequence shown here is derived from an EMBL/GenBank/DDBJ whole genome shotgun (WGS) entry which is preliminary data.</text>
</comment>
<reference evidence="1 2" key="1">
    <citation type="submission" date="2019-06" db="EMBL/GenBank/DDBJ databases">
        <title>New taxonomy in bacterial strain CC-CFT640, isolated from vineyard.</title>
        <authorList>
            <person name="Lin S.-Y."/>
            <person name="Tsai C.-F."/>
            <person name="Young C.-C."/>
        </authorList>
    </citation>
    <scope>NUCLEOTIDE SEQUENCE [LARGE SCALE GENOMIC DNA]</scope>
    <source>
        <strain evidence="1 2">CC-CFT640</strain>
    </source>
</reference>
<keyword evidence="2" id="KW-1185">Reference proteome</keyword>
<organism evidence="1 2">
    <name type="scientific">Vineibacter terrae</name>
    <dbReference type="NCBI Taxonomy" id="2586908"/>
    <lineage>
        <taxon>Bacteria</taxon>
        <taxon>Pseudomonadati</taxon>
        <taxon>Pseudomonadota</taxon>
        <taxon>Alphaproteobacteria</taxon>
        <taxon>Hyphomicrobiales</taxon>
        <taxon>Vineibacter</taxon>
    </lineage>
</organism>
<protein>
    <submittedName>
        <fullName evidence="1">Uncharacterized protein</fullName>
    </submittedName>
</protein>
<name>A0A5C8PFE8_9HYPH</name>
<evidence type="ECO:0000313" key="2">
    <source>
        <dbReference type="Proteomes" id="UP000321638"/>
    </source>
</evidence>
<gene>
    <name evidence="1" type="ORF">FHP25_24855</name>
</gene>
<accession>A0A5C8PFE8</accession>
<dbReference type="RefSeq" id="WP_147849687.1">
    <property type="nucleotide sequence ID" value="NZ_VDUZ01000032.1"/>
</dbReference>
<dbReference type="AlphaFoldDB" id="A0A5C8PFE8"/>
<sequence length="74" mass="7701">MADAPTNLDEDGLPRNAVELVAQAMCCGTTRGCSALRDGGTCLADGLRGKDALQAVSGLRACIRRARRQAARPS</sequence>
<dbReference type="Proteomes" id="UP000321638">
    <property type="component" value="Unassembled WGS sequence"/>
</dbReference>
<proteinExistence type="predicted"/>
<evidence type="ECO:0000313" key="1">
    <source>
        <dbReference type="EMBL" id="TXL72528.1"/>
    </source>
</evidence>